<accession>A0A6N2AVF5</accession>
<name>A0A6N2AVF5_SOLCI</name>
<sequence>MLCNPVQRLLQKNQRKKKSCDTLFEMPTTDVMDVSIEGSVHEGPTRNKDNHAVNKPTIISNHIVLGGRVFDLDILHKPGMDSLYDLVEIQSWRHLFQTKSHVLHEEDVREFYYNIKFAEDGNINSWVGDKNLYLDENILRQILAVPK</sequence>
<dbReference type="AlphaFoldDB" id="A0A6N2AVF5"/>
<comment type="caution">
    <text evidence="1">The sequence shown here is derived from an EMBL/GenBank/DDBJ whole genome shotgun (WGS) entry which is preliminary data.</text>
</comment>
<protein>
    <submittedName>
        <fullName evidence="1">Uncharacterized protein</fullName>
    </submittedName>
</protein>
<organism evidence="1">
    <name type="scientific">Solanum chilense</name>
    <name type="common">Tomato</name>
    <name type="synonym">Lycopersicon chilense</name>
    <dbReference type="NCBI Taxonomy" id="4083"/>
    <lineage>
        <taxon>Eukaryota</taxon>
        <taxon>Viridiplantae</taxon>
        <taxon>Streptophyta</taxon>
        <taxon>Embryophyta</taxon>
        <taxon>Tracheophyta</taxon>
        <taxon>Spermatophyta</taxon>
        <taxon>Magnoliopsida</taxon>
        <taxon>eudicotyledons</taxon>
        <taxon>Gunneridae</taxon>
        <taxon>Pentapetalae</taxon>
        <taxon>asterids</taxon>
        <taxon>lamiids</taxon>
        <taxon>Solanales</taxon>
        <taxon>Solanaceae</taxon>
        <taxon>Solanoideae</taxon>
        <taxon>Solaneae</taxon>
        <taxon>Solanum</taxon>
        <taxon>Solanum subgen. Lycopersicon</taxon>
    </lineage>
</organism>
<gene>
    <name evidence="1" type="ORF">EJD97_021339</name>
</gene>
<reference evidence="1" key="1">
    <citation type="submission" date="2019-05" db="EMBL/GenBank/DDBJ databases">
        <title>The de novo reference genome and transcriptome assemblies of the wild tomato species Solanum chilense.</title>
        <authorList>
            <person name="Stam R."/>
            <person name="Nosenko T."/>
            <person name="Hoerger A.C."/>
            <person name="Stephan W."/>
            <person name="Seidel M.A."/>
            <person name="Kuhn J.M.M."/>
            <person name="Haberer G."/>
            <person name="Tellier A."/>
        </authorList>
    </citation>
    <scope>NUCLEOTIDE SEQUENCE</scope>
    <source>
        <tissue evidence="1">Mature leaves</tissue>
    </source>
</reference>
<proteinExistence type="predicted"/>
<evidence type="ECO:0000313" key="1">
    <source>
        <dbReference type="EMBL" id="TMW86467.1"/>
    </source>
</evidence>
<dbReference type="EMBL" id="RXGB01006467">
    <property type="protein sequence ID" value="TMW86467.1"/>
    <property type="molecule type" value="Genomic_DNA"/>
</dbReference>